<dbReference type="Proteomes" id="UP001165960">
    <property type="component" value="Unassembled WGS sequence"/>
</dbReference>
<sequence>MYLVRAVVEQENIRAGQLVMYCQDTKSNVELQQVREEWKQVGKGLPSHSPRSSRWQVRVNQSRERQVKHSQELTTLASGIRSGGVEMVGLGVGGVKLRLPLRPPLQFLPNA</sequence>
<proteinExistence type="predicted"/>
<accession>A0ACC2S4H1</accession>
<dbReference type="EMBL" id="QTSX02005816">
    <property type="protein sequence ID" value="KAJ9057214.1"/>
    <property type="molecule type" value="Genomic_DNA"/>
</dbReference>
<evidence type="ECO:0000313" key="2">
    <source>
        <dbReference type="Proteomes" id="UP001165960"/>
    </source>
</evidence>
<keyword evidence="2" id="KW-1185">Reference proteome</keyword>
<evidence type="ECO:0000313" key="1">
    <source>
        <dbReference type="EMBL" id="KAJ9057214.1"/>
    </source>
</evidence>
<protein>
    <submittedName>
        <fullName evidence="1">Uncharacterized protein</fullName>
    </submittedName>
</protein>
<name>A0ACC2S4H1_9FUNG</name>
<comment type="caution">
    <text evidence="1">The sequence shown here is derived from an EMBL/GenBank/DDBJ whole genome shotgun (WGS) entry which is preliminary data.</text>
</comment>
<gene>
    <name evidence="1" type="ORF">DSO57_1024868</name>
</gene>
<organism evidence="1 2">
    <name type="scientific">Entomophthora muscae</name>
    <dbReference type="NCBI Taxonomy" id="34485"/>
    <lineage>
        <taxon>Eukaryota</taxon>
        <taxon>Fungi</taxon>
        <taxon>Fungi incertae sedis</taxon>
        <taxon>Zoopagomycota</taxon>
        <taxon>Entomophthoromycotina</taxon>
        <taxon>Entomophthoromycetes</taxon>
        <taxon>Entomophthorales</taxon>
        <taxon>Entomophthoraceae</taxon>
        <taxon>Entomophthora</taxon>
    </lineage>
</organism>
<reference evidence="1" key="1">
    <citation type="submission" date="2022-04" db="EMBL/GenBank/DDBJ databases">
        <title>Genome of the entomopathogenic fungus Entomophthora muscae.</title>
        <authorList>
            <person name="Elya C."/>
            <person name="Lovett B.R."/>
            <person name="Lee E."/>
            <person name="Macias A.M."/>
            <person name="Hajek A.E."/>
            <person name="De Bivort B.L."/>
            <person name="Kasson M.T."/>
            <person name="De Fine Licht H.H."/>
            <person name="Stajich J.E."/>
        </authorList>
    </citation>
    <scope>NUCLEOTIDE SEQUENCE</scope>
    <source>
        <strain evidence="1">Berkeley</strain>
    </source>
</reference>